<feature type="region of interest" description="Disordered" evidence="1">
    <location>
        <begin position="71"/>
        <end position="134"/>
    </location>
</feature>
<evidence type="ECO:0000313" key="2">
    <source>
        <dbReference type="EMBL" id="SDJ94463.1"/>
    </source>
</evidence>
<dbReference type="Proteomes" id="UP000198683">
    <property type="component" value="Unassembled WGS sequence"/>
</dbReference>
<sequence>MLPGFIHAVESRLSPVDTGLFLICSVQVLLTRARRGAVRPRHRRQPHDEVESRRPGALRVLHGSARVAGGVHTIGSPCPGTGSRGGLVPYRGPAASRRSSPALASCSLTVAVPQPRSASRRCGPPPSPGAPPTR</sequence>
<feature type="compositionally biased region" description="Pro residues" evidence="1">
    <location>
        <begin position="123"/>
        <end position="134"/>
    </location>
</feature>
<accession>A0A1G8XVC7</accession>
<feature type="compositionally biased region" description="Low complexity" evidence="1">
    <location>
        <begin position="93"/>
        <end position="108"/>
    </location>
</feature>
<name>A0A1G8XVC7_9ACTN</name>
<dbReference type="EMBL" id="FNFB01000004">
    <property type="protein sequence ID" value="SDJ94463.1"/>
    <property type="molecule type" value="Genomic_DNA"/>
</dbReference>
<organism evidence="2 3">
    <name type="scientific">Nonomuraea maritima</name>
    <dbReference type="NCBI Taxonomy" id="683260"/>
    <lineage>
        <taxon>Bacteria</taxon>
        <taxon>Bacillati</taxon>
        <taxon>Actinomycetota</taxon>
        <taxon>Actinomycetes</taxon>
        <taxon>Streptosporangiales</taxon>
        <taxon>Streptosporangiaceae</taxon>
        <taxon>Nonomuraea</taxon>
    </lineage>
</organism>
<gene>
    <name evidence="2" type="ORF">SAMN05421874_104155</name>
</gene>
<reference evidence="2 3" key="1">
    <citation type="submission" date="2016-10" db="EMBL/GenBank/DDBJ databases">
        <authorList>
            <person name="de Groot N.N."/>
        </authorList>
    </citation>
    <scope>NUCLEOTIDE SEQUENCE [LARGE SCALE GENOMIC DNA]</scope>
    <source>
        <strain evidence="2 3">CGMCC 4.5681</strain>
    </source>
</reference>
<evidence type="ECO:0000256" key="1">
    <source>
        <dbReference type="SAM" id="MobiDB-lite"/>
    </source>
</evidence>
<dbReference type="AlphaFoldDB" id="A0A1G8XVC7"/>
<protein>
    <submittedName>
        <fullName evidence="2">Uncharacterized protein</fullName>
    </submittedName>
</protein>
<keyword evidence="3" id="KW-1185">Reference proteome</keyword>
<feature type="compositionally biased region" description="Basic residues" evidence="1">
    <location>
        <begin position="35"/>
        <end position="45"/>
    </location>
</feature>
<feature type="region of interest" description="Disordered" evidence="1">
    <location>
        <begin position="35"/>
        <end position="54"/>
    </location>
</feature>
<proteinExistence type="predicted"/>
<evidence type="ECO:0000313" key="3">
    <source>
        <dbReference type="Proteomes" id="UP000198683"/>
    </source>
</evidence>